<protein>
    <submittedName>
        <fullName evidence="1">Pentapeptide repeat protein</fullName>
    </submittedName>
</protein>
<dbReference type="PANTHER" id="PTHR14136">
    <property type="entry name" value="BTB_POZ DOMAIN-CONTAINING PROTEIN KCTD9"/>
    <property type="match status" value="1"/>
</dbReference>
<name>A0A081C7B0_VECG1</name>
<dbReference type="HOGENOM" id="CLU_033401_3_0_0"/>
<evidence type="ECO:0000313" key="1">
    <source>
        <dbReference type="EMBL" id="GAK60465.1"/>
    </source>
</evidence>
<dbReference type="InterPro" id="IPR051082">
    <property type="entry name" value="Pentapeptide-BTB/POZ_domain"/>
</dbReference>
<dbReference type="Gene3D" id="2.160.20.80">
    <property type="entry name" value="E3 ubiquitin-protein ligase SopA"/>
    <property type="match status" value="1"/>
</dbReference>
<keyword evidence="2" id="KW-1185">Reference proteome</keyword>
<evidence type="ECO:0000313" key="2">
    <source>
        <dbReference type="Proteomes" id="UP000030661"/>
    </source>
</evidence>
<dbReference type="AlphaFoldDB" id="A0A081C7B0"/>
<dbReference type="SUPFAM" id="SSF141571">
    <property type="entry name" value="Pentapeptide repeat-like"/>
    <property type="match status" value="1"/>
</dbReference>
<dbReference type="PANTHER" id="PTHR14136:SF17">
    <property type="entry name" value="BTB_POZ DOMAIN-CONTAINING PROTEIN KCTD9"/>
    <property type="match status" value="1"/>
</dbReference>
<dbReference type="Pfam" id="PF00805">
    <property type="entry name" value="Pentapeptide"/>
    <property type="match status" value="3"/>
</dbReference>
<reference evidence="1" key="1">
    <citation type="journal article" date="2015" name="PeerJ">
        <title>First genomic representation of candidate bacterial phylum KSB3 points to enhanced environmental sensing as a trigger of wastewater bulking.</title>
        <authorList>
            <person name="Sekiguchi Y."/>
            <person name="Ohashi A."/>
            <person name="Parks D.H."/>
            <person name="Yamauchi T."/>
            <person name="Tyson G.W."/>
            <person name="Hugenholtz P."/>
        </authorList>
    </citation>
    <scope>NUCLEOTIDE SEQUENCE [LARGE SCALE GENOMIC DNA]</scope>
</reference>
<dbReference type="Proteomes" id="UP000030661">
    <property type="component" value="Unassembled WGS sequence"/>
</dbReference>
<dbReference type="InterPro" id="IPR001646">
    <property type="entry name" value="5peptide_repeat"/>
</dbReference>
<dbReference type="STRING" id="1499967.U27_00362"/>
<sequence>MANRDQLTLLKQGVPVWNAWRKEHPDENIDLQGADLGEMGLENVNLADANLRDAHLWNAHLRGANLQGAHLQGAHLRGANLQGANLRSSDLGDVNLKYANLKYAVLAGADLGGAHLRDAHLQEANLAGVDLGGSDLRDAHLWNADLQGADLRYADLRNAGLQGADLASADLRFAKLKQADLTGVNLFAAAKDQWEIDGVHCAYVFWDREGKERFPKDHDFRPGEFEELYKQLPTFEYIFEHGFTPLDAVVMARVVEAINEQYPEFKLDLVNFDKRGDPHATFTVVHQKDVETAKAHVATAYERRILELEVQKSQLMDVIKMLGSGGITIQTVGGDVTIKQAGRDIVAGSKEQRAITAGRDYFEQVQDQAQVTTDSTAQAGD</sequence>
<accession>A0A081C7B0</accession>
<organism evidence="1">
    <name type="scientific">Vecturithrix granuli</name>
    <dbReference type="NCBI Taxonomy" id="1499967"/>
    <lineage>
        <taxon>Bacteria</taxon>
        <taxon>Candidatus Moduliflexota</taxon>
        <taxon>Candidatus Vecturitrichia</taxon>
        <taxon>Candidatus Vecturitrichales</taxon>
        <taxon>Candidatus Vecturitrichaceae</taxon>
        <taxon>Candidatus Vecturithrix</taxon>
    </lineage>
</organism>
<dbReference type="EMBL" id="DF820473">
    <property type="protein sequence ID" value="GAK60465.1"/>
    <property type="molecule type" value="Genomic_DNA"/>
</dbReference>
<dbReference type="eggNOG" id="COG1357">
    <property type="taxonomic scope" value="Bacteria"/>
</dbReference>
<gene>
    <name evidence="1" type="ORF">U27_00362</name>
</gene>
<proteinExistence type="predicted"/>